<evidence type="ECO:0000313" key="2">
    <source>
        <dbReference type="Proteomes" id="UP001432251"/>
    </source>
</evidence>
<protein>
    <submittedName>
        <fullName evidence="1">Uncharacterized protein</fullName>
    </submittedName>
</protein>
<proteinExistence type="predicted"/>
<evidence type="ECO:0000313" key="1">
    <source>
        <dbReference type="EMBL" id="WWQ69503.1"/>
    </source>
</evidence>
<dbReference type="EMBL" id="CP146023">
    <property type="protein sequence ID" value="WWQ69503.1"/>
    <property type="molecule type" value="Genomic_DNA"/>
</dbReference>
<organism evidence="1 2">
    <name type="scientific">Streptomyces citrinus</name>
    <dbReference type="NCBI Taxonomy" id="3118173"/>
    <lineage>
        <taxon>Bacteria</taxon>
        <taxon>Bacillati</taxon>
        <taxon>Actinomycetota</taxon>
        <taxon>Actinomycetes</taxon>
        <taxon>Kitasatosporales</taxon>
        <taxon>Streptomycetaceae</taxon>
        <taxon>Streptomyces</taxon>
    </lineage>
</organism>
<sequence>MTRLRAAAVGAASAGALVVGIGAGTAVAAGWPPLQEGAYLYPGTTGTGTATEVDLRDLGTCHTLSTSALSVQVVSGSTSLELYPGADCTGAVAWRSGSLAQTDLPWQAWSYRVVPA</sequence>
<accession>A0ACD5AQM3</accession>
<geneLocation type="plasmid" evidence="1 2">
    <name>p1</name>
</geneLocation>
<reference evidence="1" key="1">
    <citation type="journal article" date="2025" name="Int. J. Syst. Evol. Microbiol.">
        <title>Streptomyces citrinus sp. nov., with yellow diffusible pigment.</title>
        <authorList>
            <person name="He Y."/>
            <person name="Yang E."/>
            <person name="Xu J."/>
            <person name="Sun Y."/>
            <person name="Sun L."/>
        </authorList>
    </citation>
    <scope>NUCLEOTIDE SEQUENCE</scope>
    <source>
        <strain evidence="1">Q6</strain>
    </source>
</reference>
<keyword evidence="2" id="KW-1185">Reference proteome</keyword>
<gene>
    <name evidence="1" type="ORF">V2W30_40760</name>
</gene>
<dbReference type="Proteomes" id="UP001432251">
    <property type="component" value="Plasmid p1"/>
</dbReference>
<keyword evidence="1" id="KW-0614">Plasmid</keyword>
<name>A0ACD5AQM3_9ACTN</name>